<name>M7YNK7_TRIUA</name>
<dbReference type="AlphaFoldDB" id="M7YNK7"/>
<accession>M7YNK7</accession>
<reference evidence="1" key="1">
    <citation type="journal article" date="2013" name="Nature">
        <title>Draft genome of the wheat A-genome progenitor Triticum urartu.</title>
        <authorList>
            <person name="Ling H.Q."/>
            <person name="Zhao S."/>
            <person name="Liu D."/>
            <person name="Wang J."/>
            <person name="Sun H."/>
            <person name="Zhang C."/>
            <person name="Fan H."/>
            <person name="Li D."/>
            <person name="Dong L."/>
            <person name="Tao Y."/>
            <person name="Gao C."/>
            <person name="Wu H."/>
            <person name="Li Y."/>
            <person name="Cui Y."/>
            <person name="Guo X."/>
            <person name="Zheng S."/>
            <person name="Wang B."/>
            <person name="Yu K."/>
            <person name="Liang Q."/>
            <person name="Yang W."/>
            <person name="Lou X."/>
            <person name="Chen J."/>
            <person name="Feng M."/>
            <person name="Jian J."/>
            <person name="Zhang X."/>
            <person name="Luo G."/>
            <person name="Jiang Y."/>
            <person name="Liu J."/>
            <person name="Wang Z."/>
            <person name="Sha Y."/>
            <person name="Zhang B."/>
            <person name="Wu H."/>
            <person name="Tang D."/>
            <person name="Shen Q."/>
            <person name="Xue P."/>
            <person name="Zou S."/>
            <person name="Wang X."/>
            <person name="Liu X."/>
            <person name="Wang F."/>
            <person name="Yang Y."/>
            <person name="An X."/>
            <person name="Dong Z."/>
            <person name="Zhang K."/>
            <person name="Zhang X."/>
            <person name="Luo M.C."/>
            <person name="Dvorak J."/>
            <person name="Tong Y."/>
            <person name="Wang J."/>
            <person name="Yang H."/>
            <person name="Li Z."/>
            <person name="Wang D."/>
            <person name="Zhang A."/>
            <person name="Wang J."/>
        </authorList>
    </citation>
    <scope>NUCLEOTIDE SEQUENCE</scope>
</reference>
<proteinExistence type="predicted"/>
<dbReference type="EMBL" id="KD250715">
    <property type="protein sequence ID" value="EMS48521.1"/>
    <property type="molecule type" value="Genomic_DNA"/>
</dbReference>
<protein>
    <submittedName>
        <fullName evidence="1">Uncharacterized protein</fullName>
    </submittedName>
</protein>
<sequence length="102" mass="10822">MAPWRCRLNGVVLSGSPLLGRFGELSGFLSTRKRSGAAPTANASCPTPVLLHLAEYGDVTVTRICAPVLLLPSLPELAGCSCSCCLGSRFWRIYLCIPLLGT</sequence>
<gene>
    <name evidence="1" type="ORF">TRIUR3_26379</name>
</gene>
<organism evidence="1">
    <name type="scientific">Triticum urartu</name>
    <name type="common">Red wild einkorn</name>
    <name type="synonym">Crithodium urartu</name>
    <dbReference type="NCBI Taxonomy" id="4572"/>
    <lineage>
        <taxon>Eukaryota</taxon>
        <taxon>Viridiplantae</taxon>
        <taxon>Streptophyta</taxon>
        <taxon>Embryophyta</taxon>
        <taxon>Tracheophyta</taxon>
        <taxon>Spermatophyta</taxon>
        <taxon>Magnoliopsida</taxon>
        <taxon>Liliopsida</taxon>
        <taxon>Poales</taxon>
        <taxon>Poaceae</taxon>
        <taxon>BOP clade</taxon>
        <taxon>Pooideae</taxon>
        <taxon>Triticodae</taxon>
        <taxon>Triticeae</taxon>
        <taxon>Triticinae</taxon>
        <taxon>Triticum</taxon>
    </lineage>
</organism>
<evidence type="ECO:0000313" key="1">
    <source>
        <dbReference type="EMBL" id="EMS48521.1"/>
    </source>
</evidence>